<feature type="compositionally biased region" description="Low complexity" evidence="1">
    <location>
        <begin position="311"/>
        <end position="325"/>
    </location>
</feature>
<feature type="compositionally biased region" description="Low complexity" evidence="1">
    <location>
        <begin position="167"/>
        <end position="184"/>
    </location>
</feature>
<evidence type="ECO:0000313" key="3">
    <source>
        <dbReference type="EMBL" id="MFI0793312.1"/>
    </source>
</evidence>
<comment type="caution">
    <text evidence="3">The sequence shown here is derived from an EMBL/GenBank/DDBJ whole genome shotgun (WGS) entry which is preliminary data.</text>
</comment>
<organism evidence="3 4">
    <name type="scientific">Micromonospora rubida</name>
    <dbReference type="NCBI Taxonomy" id="2697657"/>
    <lineage>
        <taxon>Bacteria</taxon>
        <taxon>Bacillati</taxon>
        <taxon>Actinomycetota</taxon>
        <taxon>Actinomycetes</taxon>
        <taxon>Micromonosporales</taxon>
        <taxon>Micromonosporaceae</taxon>
        <taxon>Micromonospora</taxon>
    </lineage>
</organism>
<keyword evidence="2" id="KW-0472">Membrane</keyword>
<name>A0ABW7SM51_9ACTN</name>
<dbReference type="EMBL" id="JBIRPU010000006">
    <property type="protein sequence ID" value="MFI0793312.1"/>
    <property type="molecule type" value="Genomic_DNA"/>
</dbReference>
<keyword evidence="2" id="KW-0812">Transmembrane</keyword>
<feature type="region of interest" description="Disordered" evidence="1">
    <location>
        <begin position="157"/>
        <end position="238"/>
    </location>
</feature>
<evidence type="ECO:0000313" key="4">
    <source>
        <dbReference type="Proteomes" id="UP001611075"/>
    </source>
</evidence>
<feature type="compositionally biased region" description="Low complexity" evidence="1">
    <location>
        <begin position="80"/>
        <end position="101"/>
    </location>
</feature>
<feature type="transmembrane region" description="Helical" evidence="2">
    <location>
        <begin position="133"/>
        <end position="155"/>
    </location>
</feature>
<evidence type="ECO:0000256" key="1">
    <source>
        <dbReference type="SAM" id="MobiDB-lite"/>
    </source>
</evidence>
<feature type="region of interest" description="Disordered" evidence="1">
    <location>
        <begin position="1"/>
        <end position="101"/>
    </location>
</feature>
<feature type="region of interest" description="Disordered" evidence="1">
    <location>
        <begin position="285"/>
        <end position="382"/>
    </location>
</feature>
<protein>
    <submittedName>
        <fullName evidence="3">Uncharacterized protein</fullName>
    </submittedName>
</protein>
<feature type="compositionally biased region" description="Basic and acidic residues" evidence="1">
    <location>
        <begin position="15"/>
        <end position="24"/>
    </location>
</feature>
<gene>
    <name evidence="3" type="ORF">ACH4OY_11520</name>
</gene>
<dbReference type="Proteomes" id="UP001611075">
    <property type="component" value="Unassembled WGS sequence"/>
</dbReference>
<reference evidence="3 4" key="1">
    <citation type="submission" date="2024-10" db="EMBL/GenBank/DDBJ databases">
        <title>The Natural Products Discovery Center: Release of the First 8490 Sequenced Strains for Exploring Actinobacteria Biosynthetic Diversity.</title>
        <authorList>
            <person name="Kalkreuter E."/>
            <person name="Kautsar S.A."/>
            <person name="Yang D."/>
            <person name="Bader C.D."/>
            <person name="Teijaro C.N."/>
            <person name="Fluegel L."/>
            <person name="Davis C.M."/>
            <person name="Simpson J.R."/>
            <person name="Lauterbach L."/>
            <person name="Steele A.D."/>
            <person name="Gui C."/>
            <person name="Meng S."/>
            <person name="Li G."/>
            <person name="Viehrig K."/>
            <person name="Ye F."/>
            <person name="Su P."/>
            <person name="Kiefer A.F."/>
            <person name="Nichols A."/>
            <person name="Cepeda A.J."/>
            <person name="Yan W."/>
            <person name="Fan B."/>
            <person name="Jiang Y."/>
            <person name="Adhikari A."/>
            <person name="Zheng C.-J."/>
            <person name="Schuster L."/>
            <person name="Cowan T.M."/>
            <person name="Smanski M.J."/>
            <person name="Chevrette M.G."/>
            <person name="De Carvalho L.P.S."/>
            <person name="Shen B."/>
        </authorList>
    </citation>
    <scope>NUCLEOTIDE SEQUENCE [LARGE SCALE GENOMIC DNA]</scope>
    <source>
        <strain evidence="3 4">NPDC021253</strain>
    </source>
</reference>
<keyword evidence="4" id="KW-1185">Reference proteome</keyword>
<proteinExistence type="predicted"/>
<keyword evidence="2" id="KW-1133">Transmembrane helix</keyword>
<accession>A0ABW7SM51</accession>
<feature type="compositionally biased region" description="Low complexity" evidence="1">
    <location>
        <begin position="25"/>
        <end position="40"/>
    </location>
</feature>
<dbReference type="RefSeq" id="WP_396678641.1">
    <property type="nucleotide sequence ID" value="NZ_JBIRPU010000006.1"/>
</dbReference>
<feature type="compositionally biased region" description="Low complexity" evidence="1">
    <location>
        <begin position="48"/>
        <end position="66"/>
    </location>
</feature>
<sequence length="382" mass="37679">MSFRQPDRPGLYPADRSESDRLLDAARAAPDAAAPRPDQAAQRRGDTAARQGQAAQRGDGTAARGDLAGDRGSSGGPGRPVGDPLARLLAAAAGPTRPGELAGEEAALAAFRAARAAPAAVSARTPRRLTVGAVAWIGALAVTATAGVAVAAANLDRAGEPAPPPASSTAPASPTDPGATTPGLTGSGPGGSPSPIPAPTVTPGGAGPSGPARPGTPGADTRSPGRTTGPGQSGAGARLPGLCRAYLAKSAAQRERALEESGFAPLVVAAGGAAEVESFCRDLLSGADSGRAPTVNPSHPGRPDRGGAEAAGGELPGAAPAAATPPSRPGRPTTKRLLRQGERNPSARQRMGASWTPGPVSVTKRRHRFGRQSTSAGGIVSW</sequence>
<feature type="compositionally biased region" description="Low complexity" evidence="1">
    <location>
        <begin position="201"/>
        <end position="219"/>
    </location>
</feature>
<evidence type="ECO:0000256" key="2">
    <source>
        <dbReference type="SAM" id="Phobius"/>
    </source>
</evidence>